<evidence type="ECO:0000259" key="15">
    <source>
        <dbReference type="PROSITE" id="PS50846"/>
    </source>
</evidence>
<dbReference type="EC" id="7.2.2.8" evidence="3"/>
<dbReference type="PRINTS" id="PR00943">
    <property type="entry name" value="CUATPASE"/>
</dbReference>
<dbReference type="GO" id="GO:0005507">
    <property type="term" value="F:copper ion binding"/>
    <property type="evidence" value="ECO:0007669"/>
    <property type="project" value="TreeGrafter"/>
</dbReference>
<dbReference type="InterPro" id="IPR036412">
    <property type="entry name" value="HAD-like_sf"/>
</dbReference>
<comment type="subcellular location">
    <subcellularLocation>
        <location evidence="1">Cell membrane</location>
        <topology evidence="1">Multi-pass membrane protein</topology>
    </subcellularLocation>
</comment>
<dbReference type="SUPFAM" id="SSF56784">
    <property type="entry name" value="HAD-like"/>
    <property type="match status" value="1"/>
</dbReference>
<keyword evidence="11 14" id="KW-1133">Transmembrane helix</keyword>
<dbReference type="PROSITE" id="PS50846">
    <property type="entry name" value="HMA_2"/>
    <property type="match status" value="1"/>
</dbReference>
<dbReference type="InterPro" id="IPR023299">
    <property type="entry name" value="ATPase_P-typ_cyto_dom_N"/>
</dbReference>
<dbReference type="GO" id="GO:0140581">
    <property type="term" value="F:P-type monovalent copper transporter activity"/>
    <property type="evidence" value="ECO:0007669"/>
    <property type="project" value="UniProtKB-EC"/>
</dbReference>
<evidence type="ECO:0000313" key="17">
    <source>
        <dbReference type="Proteomes" id="UP000176303"/>
    </source>
</evidence>
<reference evidence="16 17" key="1">
    <citation type="journal article" date="2016" name="Nat. Commun.">
        <title>Thousands of microbial genomes shed light on interconnected biogeochemical processes in an aquifer system.</title>
        <authorList>
            <person name="Anantharaman K."/>
            <person name="Brown C.T."/>
            <person name="Hug L.A."/>
            <person name="Sharon I."/>
            <person name="Castelle C.J."/>
            <person name="Probst A.J."/>
            <person name="Thomas B.C."/>
            <person name="Singh A."/>
            <person name="Wilkins M.J."/>
            <person name="Karaoz U."/>
            <person name="Brodie E.L."/>
            <person name="Williams K.H."/>
            <person name="Hubbard S.S."/>
            <person name="Banfield J.F."/>
        </authorList>
    </citation>
    <scope>NUCLEOTIDE SEQUENCE [LARGE SCALE GENOMIC DNA]</scope>
</reference>
<evidence type="ECO:0000256" key="4">
    <source>
        <dbReference type="ARBA" id="ARBA00022448"/>
    </source>
</evidence>
<dbReference type="EMBL" id="MGDZ01000043">
    <property type="protein sequence ID" value="OGL73062.1"/>
    <property type="molecule type" value="Genomic_DNA"/>
</dbReference>
<dbReference type="GO" id="GO:0005886">
    <property type="term" value="C:plasma membrane"/>
    <property type="evidence" value="ECO:0007669"/>
    <property type="project" value="UniProtKB-SubCell"/>
</dbReference>
<dbReference type="InterPro" id="IPR001757">
    <property type="entry name" value="P_typ_ATPase"/>
</dbReference>
<feature type="transmembrane region" description="Helical" evidence="14">
    <location>
        <begin position="349"/>
        <end position="372"/>
    </location>
</feature>
<evidence type="ECO:0000256" key="14">
    <source>
        <dbReference type="RuleBase" id="RU362081"/>
    </source>
</evidence>
<evidence type="ECO:0000256" key="5">
    <source>
        <dbReference type="ARBA" id="ARBA00022475"/>
    </source>
</evidence>
<dbReference type="SUPFAM" id="SSF55008">
    <property type="entry name" value="HMA, heavy metal-associated domain"/>
    <property type="match status" value="1"/>
</dbReference>
<dbReference type="CDD" id="cd02094">
    <property type="entry name" value="P-type_ATPase_Cu-like"/>
    <property type="match status" value="1"/>
</dbReference>
<feature type="transmembrane region" description="Helical" evidence="14">
    <location>
        <begin position="378"/>
        <end position="407"/>
    </location>
</feature>
<keyword evidence="6 14" id="KW-0812">Transmembrane</keyword>
<dbReference type="GO" id="GO:0005524">
    <property type="term" value="F:ATP binding"/>
    <property type="evidence" value="ECO:0007669"/>
    <property type="project" value="UniProtKB-UniRule"/>
</dbReference>
<keyword evidence="12" id="KW-0406">Ion transport</keyword>
<keyword evidence="5 14" id="KW-1003">Cell membrane</keyword>
<evidence type="ECO:0000313" key="16">
    <source>
        <dbReference type="EMBL" id="OGL73062.1"/>
    </source>
</evidence>
<dbReference type="GO" id="GO:0043682">
    <property type="term" value="F:P-type divalent copper transporter activity"/>
    <property type="evidence" value="ECO:0007669"/>
    <property type="project" value="TreeGrafter"/>
</dbReference>
<dbReference type="Pfam" id="PF00403">
    <property type="entry name" value="HMA"/>
    <property type="match status" value="1"/>
</dbReference>
<dbReference type="GO" id="GO:0055070">
    <property type="term" value="P:copper ion homeostasis"/>
    <property type="evidence" value="ECO:0007669"/>
    <property type="project" value="TreeGrafter"/>
</dbReference>
<dbReference type="Pfam" id="PF00122">
    <property type="entry name" value="E1-E2_ATPase"/>
    <property type="match status" value="1"/>
</dbReference>
<gene>
    <name evidence="16" type="ORF">A3D72_02490</name>
</gene>
<keyword evidence="7 14" id="KW-0479">Metal-binding</keyword>
<dbReference type="FunFam" id="3.30.70.100:FF:000005">
    <property type="entry name" value="Copper-exporting P-type ATPase A"/>
    <property type="match status" value="1"/>
</dbReference>
<dbReference type="NCBIfam" id="TIGR01494">
    <property type="entry name" value="ATPase_P-type"/>
    <property type="match status" value="1"/>
</dbReference>
<keyword evidence="4" id="KW-0813">Transport</keyword>
<dbReference type="InterPro" id="IPR017969">
    <property type="entry name" value="Heavy-metal-associated_CS"/>
</dbReference>
<dbReference type="PROSITE" id="PS01047">
    <property type="entry name" value="HMA_1"/>
    <property type="match status" value="1"/>
</dbReference>
<dbReference type="Gene3D" id="3.40.1110.10">
    <property type="entry name" value="Calcium-transporting ATPase, cytoplasmic domain N"/>
    <property type="match status" value="1"/>
</dbReference>
<dbReference type="SFLD" id="SFLDF00027">
    <property type="entry name" value="p-type_atpase"/>
    <property type="match status" value="1"/>
</dbReference>
<dbReference type="SUPFAM" id="SSF81653">
    <property type="entry name" value="Calcium ATPase, transduction domain A"/>
    <property type="match status" value="1"/>
</dbReference>
<keyword evidence="10" id="KW-1278">Translocase</keyword>
<organism evidence="16 17">
    <name type="scientific">Candidatus Uhrbacteria bacterium RIFCSPHIGHO2_02_FULL_57_19</name>
    <dbReference type="NCBI Taxonomy" id="1802391"/>
    <lineage>
        <taxon>Bacteria</taxon>
        <taxon>Candidatus Uhriibacteriota</taxon>
    </lineage>
</organism>
<evidence type="ECO:0000256" key="11">
    <source>
        <dbReference type="ARBA" id="ARBA00022989"/>
    </source>
</evidence>
<dbReference type="AlphaFoldDB" id="A0A1F7U4A7"/>
<dbReference type="InterPro" id="IPR023298">
    <property type="entry name" value="ATPase_P-typ_TM_dom_sf"/>
</dbReference>
<dbReference type="PANTHER" id="PTHR43520:SF8">
    <property type="entry name" value="P-TYPE CU(+) TRANSPORTER"/>
    <property type="match status" value="1"/>
</dbReference>
<accession>A0A1F7U4A7</accession>
<dbReference type="InterPro" id="IPR027256">
    <property type="entry name" value="P-typ_ATPase_IB"/>
</dbReference>
<dbReference type="InterPro" id="IPR006121">
    <property type="entry name" value="HMA_dom"/>
</dbReference>
<feature type="transmembrane region" description="Helical" evidence="14">
    <location>
        <begin position="716"/>
        <end position="738"/>
    </location>
</feature>
<feature type="transmembrane region" description="Helical" evidence="14">
    <location>
        <begin position="132"/>
        <end position="153"/>
    </location>
</feature>
<dbReference type="InterPro" id="IPR023214">
    <property type="entry name" value="HAD_sf"/>
</dbReference>
<dbReference type="InterPro" id="IPR018303">
    <property type="entry name" value="ATPase_P-typ_P_site"/>
</dbReference>
<evidence type="ECO:0000256" key="6">
    <source>
        <dbReference type="ARBA" id="ARBA00022692"/>
    </source>
</evidence>
<comment type="similarity">
    <text evidence="2 14">Belongs to the cation transport ATPase (P-type) (TC 3.A.3) family. Type IB subfamily.</text>
</comment>
<evidence type="ECO:0000256" key="10">
    <source>
        <dbReference type="ARBA" id="ARBA00022967"/>
    </source>
</evidence>
<dbReference type="SFLD" id="SFLDG00002">
    <property type="entry name" value="C1.7:_P-type_atpase_like"/>
    <property type="match status" value="1"/>
</dbReference>
<evidence type="ECO:0000256" key="12">
    <source>
        <dbReference type="ARBA" id="ARBA00023065"/>
    </source>
</evidence>
<evidence type="ECO:0000256" key="1">
    <source>
        <dbReference type="ARBA" id="ARBA00004651"/>
    </source>
</evidence>
<proteinExistence type="inferred from homology"/>
<keyword evidence="9 14" id="KW-0067">ATP-binding</keyword>
<dbReference type="Proteomes" id="UP000176303">
    <property type="component" value="Unassembled WGS sequence"/>
</dbReference>
<dbReference type="PROSITE" id="PS00154">
    <property type="entry name" value="ATPASE_E1_E2"/>
    <property type="match status" value="1"/>
</dbReference>
<keyword evidence="13 14" id="KW-0472">Membrane</keyword>
<evidence type="ECO:0000256" key="13">
    <source>
        <dbReference type="ARBA" id="ARBA00023136"/>
    </source>
</evidence>
<feature type="transmembrane region" description="Helical" evidence="14">
    <location>
        <begin position="197"/>
        <end position="216"/>
    </location>
</feature>
<feature type="transmembrane region" description="Helical" evidence="14">
    <location>
        <begin position="165"/>
        <end position="185"/>
    </location>
</feature>
<dbReference type="SFLD" id="SFLDS00003">
    <property type="entry name" value="Haloacid_Dehalogenase"/>
    <property type="match status" value="1"/>
</dbReference>
<dbReference type="Pfam" id="PF00702">
    <property type="entry name" value="Hydrolase"/>
    <property type="match status" value="1"/>
</dbReference>
<dbReference type="NCBIfam" id="TIGR01525">
    <property type="entry name" value="ATPase-IB_hvy"/>
    <property type="match status" value="1"/>
</dbReference>
<dbReference type="NCBIfam" id="TIGR01511">
    <property type="entry name" value="ATPase-IB1_Cu"/>
    <property type="match status" value="1"/>
</dbReference>
<dbReference type="SUPFAM" id="SSF81665">
    <property type="entry name" value="Calcium ATPase, transmembrane domain M"/>
    <property type="match status" value="1"/>
</dbReference>
<evidence type="ECO:0000256" key="2">
    <source>
        <dbReference type="ARBA" id="ARBA00006024"/>
    </source>
</evidence>
<sequence>MEKKTFEIKGMHCASCVRTIEGALSRLPGVAKASVNLATEKAQVEFDPVRVTLEQMTKSVKDVGYDLRPPAAEKVNPPMGASGHDHASMLREMEQAGMKRKLWTGILLSVLIVLGSYPEYLTFIPKALTDPFVLLLLTIPVQFWVGSTFYSGLKLLVRYRKADMNTLVAVGTLAAFGYSVVATLAPQFLTQGGMKAGLYYDTSAVIITLILLGRYLESIARKRASEAIRKLLGLQAKIAHRVVDGKEEDVPIEEIKVGDILRVRPGEKMPVDGHIIEGASAIDESLVTGESLPVDKTVGDSVIGSTVNQQGALTMKASKVGSDTVLAQIVRLVEQAQGSKAPIQRLADYIASIFVPIVFVIAALTFIVWMVFGPAPAFTFALINTVAVLIIACPCAMGLATPIAIIVGTGKGAEMGVLIKDAAALETARKLKVIVFDKTGTITRGKPAVTDVLDGDSDEILRLAASAEQRSEHPLARAVVDAARERKLTLTDPSAFEAVTGAGIRATVEGSPILIGTRKLMLESGIADTGWDEKLKPLEEQGKTSILVARDGRVIGIIAIADTIKETSKDAVLRLKRRGLRLVMLTGDHERVARAIAGQVGIEEFHAEVLPADKVQVIKDLQVMGLKVGMVGDGVNDAPALAQSDVGFAIGTGSDIAMEAGDVTLMRGDLRAVADAISLSAATIKNAKQNLVWAFGYNVVLIPVAAGVLYPLAGILLNPILAAAAMAFSSLSVVGNALRLKKYRPR</sequence>
<dbReference type="Gene3D" id="3.30.70.100">
    <property type="match status" value="1"/>
</dbReference>
<protein>
    <recommendedName>
        <fullName evidence="3">P-type Cu(+) transporter</fullName>
        <ecNumber evidence="3">7.2.2.8</ecNumber>
    </recommendedName>
</protein>
<dbReference type="GO" id="GO:0016887">
    <property type="term" value="F:ATP hydrolysis activity"/>
    <property type="evidence" value="ECO:0007669"/>
    <property type="project" value="InterPro"/>
</dbReference>
<dbReference type="InterPro" id="IPR008250">
    <property type="entry name" value="ATPase_P-typ_transduc_dom_A_sf"/>
</dbReference>
<feature type="domain" description="HMA" evidence="15">
    <location>
        <begin position="2"/>
        <end position="68"/>
    </location>
</feature>
<dbReference type="InterPro" id="IPR044492">
    <property type="entry name" value="P_typ_ATPase_HD_dom"/>
</dbReference>
<dbReference type="PANTHER" id="PTHR43520">
    <property type="entry name" value="ATP7, ISOFORM B"/>
    <property type="match status" value="1"/>
</dbReference>
<name>A0A1F7U4A7_9BACT</name>
<evidence type="ECO:0000256" key="3">
    <source>
        <dbReference type="ARBA" id="ARBA00012517"/>
    </source>
</evidence>
<dbReference type="PRINTS" id="PR00119">
    <property type="entry name" value="CATATPASE"/>
</dbReference>
<keyword evidence="8 14" id="KW-0547">Nucleotide-binding</keyword>
<evidence type="ECO:0000256" key="9">
    <source>
        <dbReference type="ARBA" id="ARBA00022840"/>
    </source>
</evidence>
<evidence type="ECO:0000256" key="8">
    <source>
        <dbReference type="ARBA" id="ARBA00022741"/>
    </source>
</evidence>
<feature type="transmembrane region" description="Helical" evidence="14">
    <location>
        <begin position="691"/>
        <end position="710"/>
    </location>
</feature>
<evidence type="ECO:0000256" key="7">
    <source>
        <dbReference type="ARBA" id="ARBA00022723"/>
    </source>
</evidence>
<dbReference type="InterPro" id="IPR059000">
    <property type="entry name" value="ATPase_P-type_domA"/>
</dbReference>
<dbReference type="STRING" id="1802391.A3D72_02490"/>
<comment type="caution">
    <text evidence="16">The sequence shown here is derived from an EMBL/GenBank/DDBJ whole genome shotgun (WGS) entry which is preliminary data.</text>
</comment>
<feature type="transmembrane region" description="Helical" evidence="14">
    <location>
        <begin position="102"/>
        <end position="120"/>
    </location>
</feature>
<dbReference type="Gene3D" id="3.40.50.1000">
    <property type="entry name" value="HAD superfamily/HAD-like"/>
    <property type="match status" value="1"/>
</dbReference>
<dbReference type="FunFam" id="2.70.150.10:FF:000020">
    <property type="entry name" value="Copper-exporting P-type ATPase A"/>
    <property type="match status" value="1"/>
</dbReference>
<dbReference type="CDD" id="cd00371">
    <property type="entry name" value="HMA"/>
    <property type="match status" value="1"/>
</dbReference>
<dbReference type="Gene3D" id="2.70.150.10">
    <property type="entry name" value="Calcium-transporting ATPase, cytoplasmic transduction domain A"/>
    <property type="match status" value="1"/>
</dbReference>
<dbReference type="InterPro" id="IPR036163">
    <property type="entry name" value="HMA_dom_sf"/>
</dbReference>